<dbReference type="InterPro" id="IPR013320">
    <property type="entry name" value="ConA-like_dom_sf"/>
</dbReference>
<feature type="compositionally biased region" description="Basic and acidic residues" evidence="2">
    <location>
        <begin position="25"/>
        <end position="36"/>
    </location>
</feature>
<protein>
    <submittedName>
        <fullName evidence="5">Trans-sialidase, putative</fullName>
    </submittedName>
</protein>
<dbReference type="InterPro" id="IPR008377">
    <property type="entry name" value="Sialidase_trypan"/>
</dbReference>
<dbReference type="InterPro" id="IPR055239">
    <property type="entry name" value="TS_C"/>
</dbReference>
<proteinExistence type="predicted"/>
<name>K2MW42_TRYCR</name>
<dbReference type="AlphaFoldDB" id="K2MW42"/>
<feature type="domain" description="Trans-sialidase C-terminal" evidence="4">
    <location>
        <begin position="486"/>
        <end position="687"/>
    </location>
</feature>
<dbReference type="GO" id="GO:0009313">
    <property type="term" value="P:oligosaccharide catabolic process"/>
    <property type="evidence" value="ECO:0007669"/>
    <property type="project" value="TreeGrafter"/>
</dbReference>
<dbReference type="Gene3D" id="2.60.120.200">
    <property type="match status" value="1"/>
</dbReference>
<gene>
    <name evidence="5" type="ORF">MOQ_009737</name>
</gene>
<comment type="caution">
    <text evidence="5">The sequence shown here is derived from an EMBL/GenBank/DDBJ whole genome shotgun (WGS) entry which is preliminary data.</text>
</comment>
<dbReference type="InterPro" id="IPR026856">
    <property type="entry name" value="Sialidase_fam"/>
</dbReference>
<dbReference type="OrthoDB" id="10317673at2759"/>
<dbReference type="SUPFAM" id="SSF49899">
    <property type="entry name" value="Concanavalin A-like lectins/glucanases"/>
    <property type="match status" value="1"/>
</dbReference>
<keyword evidence="1" id="KW-0677">Repeat</keyword>
<reference evidence="5 6" key="1">
    <citation type="journal article" date="2012" name="BMC Genomics">
        <title>Comparative genomic analysis of human infective Trypanosoma cruzi lineages with the bat-restricted subspecies T. cruzi marinkellei.</title>
        <authorList>
            <person name="Franzen O."/>
            <person name="Talavera-Lopez C."/>
            <person name="Ochaya S."/>
            <person name="Butler C.E."/>
            <person name="Messenger L.A."/>
            <person name="Lewis M.D."/>
            <person name="Llewellyn M.S."/>
            <person name="Marinkelle C.J."/>
            <person name="Tyler K.M."/>
            <person name="Miles M.A."/>
            <person name="Andersson B."/>
        </authorList>
    </citation>
    <scope>NUCLEOTIDE SEQUENCE [LARGE SCALE GENOMIC DNA]</scope>
    <source>
        <strain evidence="5 6">B7</strain>
    </source>
</reference>
<dbReference type="Pfam" id="PF13859">
    <property type="entry name" value="BNR_3"/>
    <property type="match status" value="1"/>
</dbReference>
<evidence type="ECO:0000259" key="3">
    <source>
        <dbReference type="Pfam" id="PF13859"/>
    </source>
</evidence>
<evidence type="ECO:0000259" key="4">
    <source>
        <dbReference type="Pfam" id="PF22925"/>
    </source>
</evidence>
<accession>K2MW42</accession>
<keyword evidence="6" id="KW-1185">Reference proteome</keyword>
<dbReference type="SUPFAM" id="SSF50939">
    <property type="entry name" value="Sialidases"/>
    <property type="match status" value="1"/>
</dbReference>
<dbReference type="Gene3D" id="2.120.10.10">
    <property type="match status" value="1"/>
</dbReference>
<dbReference type="InterPro" id="IPR011040">
    <property type="entry name" value="Sialidase"/>
</dbReference>
<evidence type="ECO:0000256" key="1">
    <source>
        <dbReference type="ARBA" id="ARBA00022737"/>
    </source>
</evidence>
<feature type="region of interest" description="Disordered" evidence="2">
    <location>
        <begin position="16"/>
        <end position="38"/>
    </location>
</feature>
<dbReference type="PANTHER" id="PTHR10628">
    <property type="entry name" value="SIALIDASE"/>
    <property type="match status" value="1"/>
</dbReference>
<sequence length="721" mass="78324">MLSRVAAVKAPRTYNRRCVTGSSGRRREGRESERQRPNMSRRVFTSAVLLLLVVMMSCGTGAVHAVESKSGVVQLPQWVDVFVPGKTQVQAKKVPERGVRDSYGSPSLVSAGGVMALLAKGVMVHGSASGAGNNVRYSDVVAGYANPAATWSSLVAEVSKDTWAHTVFSTTVGTEILGVVRQPTTVAKDNKAFLLVGSYEAKYDEVKKSWESSDSDIQLLVGEATQSTPTSWSGTINWGEPKSLLVHIDPHTKDKLKEPSPAGGAGVLMENGTLVFPLVGTIDGAIVSVIAYSVDDGSSWVFQASMPRAHCFDPRITEWDGGQILMIVECENSQSVFESRDMGITRTAAVGTLPGVWVKPQSGDPWDVTLRVEAIITAAIEGMRVMLYTQKRYNSEEKTETALYLWVTNNNRTFFVGPLFVENTMKERFYSTLLYSDDALHLLQERVNEGIKVISLARLTEELKTVRSVLKTWAQLDAHLSALSTPTVGLVGLLSNAASGDDTWLDDYRCVNAKVMNGVKVHDGFRFTGFGSGAVWSVNNRENNGLYAFVNHDFTLVATVTIHKVPKMSTTLLGAVLAAPVSTLFIGLSYGSDGVWETVLGGETTKSGRTWEPGREYQVALVLQDGNRGSLYVDAEVVGGSETLPTPEAREAEISDFYFVGGEDEEDKRSSSITVRNVFLYNRPLSAGELKMVKRGSDGSMRGGVSRVLLLLLLWGIAALY</sequence>
<feature type="domain" description="Sialidase" evidence="3">
    <location>
        <begin position="106"/>
        <end position="441"/>
    </location>
</feature>
<dbReference type="Proteomes" id="UP000007350">
    <property type="component" value="Unassembled WGS sequence"/>
</dbReference>
<dbReference type="PANTHER" id="PTHR10628:SF30">
    <property type="entry name" value="EXO-ALPHA-SIALIDASE"/>
    <property type="match status" value="1"/>
</dbReference>
<dbReference type="CDD" id="cd15482">
    <property type="entry name" value="Sialidase_non-viral"/>
    <property type="match status" value="1"/>
</dbReference>
<dbReference type="PRINTS" id="PR01803">
    <property type="entry name" value="TCSIALIDASE"/>
</dbReference>
<dbReference type="Pfam" id="PF22925">
    <property type="entry name" value="TS_C"/>
    <property type="match status" value="1"/>
</dbReference>
<evidence type="ECO:0000256" key="2">
    <source>
        <dbReference type="SAM" id="MobiDB-lite"/>
    </source>
</evidence>
<organism evidence="5 6">
    <name type="scientific">Trypanosoma cruzi marinkellei</name>
    <dbReference type="NCBI Taxonomy" id="85056"/>
    <lineage>
        <taxon>Eukaryota</taxon>
        <taxon>Discoba</taxon>
        <taxon>Euglenozoa</taxon>
        <taxon>Kinetoplastea</taxon>
        <taxon>Metakinetoplastina</taxon>
        <taxon>Trypanosomatida</taxon>
        <taxon>Trypanosomatidae</taxon>
        <taxon>Trypanosoma</taxon>
        <taxon>Schizotrypanum</taxon>
    </lineage>
</organism>
<evidence type="ECO:0000313" key="6">
    <source>
        <dbReference type="Proteomes" id="UP000007350"/>
    </source>
</evidence>
<dbReference type="GO" id="GO:0004308">
    <property type="term" value="F:exo-alpha-sialidase activity"/>
    <property type="evidence" value="ECO:0007669"/>
    <property type="project" value="InterPro"/>
</dbReference>
<dbReference type="InterPro" id="IPR036278">
    <property type="entry name" value="Sialidase_sf"/>
</dbReference>
<evidence type="ECO:0000313" key="5">
    <source>
        <dbReference type="EMBL" id="EKF26571.1"/>
    </source>
</evidence>
<dbReference type="GO" id="GO:0006689">
    <property type="term" value="P:ganglioside catabolic process"/>
    <property type="evidence" value="ECO:0007669"/>
    <property type="project" value="TreeGrafter"/>
</dbReference>
<dbReference type="GO" id="GO:0005737">
    <property type="term" value="C:cytoplasm"/>
    <property type="evidence" value="ECO:0007669"/>
    <property type="project" value="TreeGrafter"/>
</dbReference>
<dbReference type="GO" id="GO:0016020">
    <property type="term" value="C:membrane"/>
    <property type="evidence" value="ECO:0007669"/>
    <property type="project" value="TreeGrafter"/>
</dbReference>
<dbReference type="EMBL" id="AHKC01020357">
    <property type="protein sequence ID" value="EKF26571.1"/>
    <property type="molecule type" value="Genomic_DNA"/>
</dbReference>